<dbReference type="KEGG" id="bliq:INP51_13550"/>
<dbReference type="Pfam" id="PF20434">
    <property type="entry name" value="BD-FAE"/>
    <property type="match status" value="1"/>
</dbReference>
<evidence type="ECO:0000313" key="4">
    <source>
        <dbReference type="Proteomes" id="UP000593601"/>
    </source>
</evidence>
<dbReference type="InterPro" id="IPR049492">
    <property type="entry name" value="BD-FAE-like_dom"/>
</dbReference>
<keyword evidence="1 3" id="KW-0378">Hydrolase</keyword>
<gene>
    <name evidence="3" type="ORF">INP51_13550</name>
</gene>
<protein>
    <submittedName>
        <fullName evidence="3">Alpha/beta hydrolase</fullName>
    </submittedName>
</protein>
<organism evidence="3 4">
    <name type="scientific">Blautia liquoris</name>
    <dbReference type="NCBI Taxonomy" id="2779518"/>
    <lineage>
        <taxon>Bacteria</taxon>
        <taxon>Bacillati</taxon>
        <taxon>Bacillota</taxon>
        <taxon>Clostridia</taxon>
        <taxon>Lachnospirales</taxon>
        <taxon>Lachnospiraceae</taxon>
        <taxon>Blautia</taxon>
    </lineage>
</organism>
<dbReference type="InterPro" id="IPR029058">
    <property type="entry name" value="AB_hydrolase_fold"/>
</dbReference>
<proteinExistence type="predicted"/>
<dbReference type="SUPFAM" id="SSF53474">
    <property type="entry name" value="alpha/beta-Hydrolases"/>
    <property type="match status" value="1"/>
</dbReference>
<dbReference type="PANTHER" id="PTHR48081">
    <property type="entry name" value="AB HYDROLASE SUPERFAMILY PROTEIN C4A8.06C"/>
    <property type="match status" value="1"/>
</dbReference>
<dbReference type="EMBL" id="CP063304">
    <property type="protein sequence ID" value="QOV18983.1"/>
    <property type="molecule type" value="Genomic_DNA"/>
</dbReference>
<sequence length="284" mass="31933">MRETIHVNVRAPQYVVDTNVTFAQVPDWFGHTTKDLKMDIIYPEQKDKKSPCIVWICGGAWKLMERSAHLAYLSELARSGFAVASVQYRTSNEVEFPGQLEDVKAGIRYLKAHADRYCIDIYRFGVMGESAGGHLAALAGLTGDDKKYDRGDYLEHSSAVQAVCPWYPPADIRLISKEDQTKMALTPEAMLVGGSGTPDFEQKIWDACPVKYVTKLAPPFLILHGLCDHTVPFSQGESLHDELEKQGADVRLVAIEDADHADLHFFQQEVWDIIIDFFKDKIGR</sequence>
<dbReference type="AlphaFoldDB" id="A0A7M2RF56"/>
<dbReference type="Proteomes" id="UP000593601">
    <property type="component" value="Chromosome"/>
</dbReference>
<feature type="domain" description="BD-FAE-like" evidence="2">
    <location>
        <begin position="38"/>
        <end position="243"/>
    </location>
</feature>
<keyword evidence="4" id="KW-1185">Reference proteome</keyword>
<dbReference type="PANTHER" id="PTHR48081:SF13">
    <property type="entry name" value="ALPHA_BETA HYDROLASE"/>
    <property type="match status" value="1"/>
</dbReference>
<evidence type="ECO:0000313" key="3">
    <source>
        <dbReference type="EMBL" id="QOV18983.1"/>
    </source>
</evidence>
<evidence type="ECO:0000256" key="1">
    <source>
        <dbReference type="ARBA" id="ARBA00022801"/>
    </source>
</evidence>
<dbReference type="RefSeq" id="WP_193735342.1">
    <property type="nucleotide sequence ID" value="NZ_CP063304.1"/>
</dbReference>
<name>A0A7M2RF56_9FIRM</name>
<accession>A0A7M2RF56</accession>
<dbReference type="Gene3D" id="3.40.50.1820">
    <property type="entry name" value="alpha/beta hydrolase"/>
    <property type="match status" value="1"/>
</dbReference>
<evidence type="ECO:0000259" key="2">
    <source>
        <dbReference type="Pfam" id="PF20434"/>
    </source>
</evidence>
<dbReference type="GO" id="GO:0016787">
    <property type="term" value="F:hydrolase activity"/>
    <property type="evidence" value="ECO:0007669"/>
    <property type="project" value="UniProtKB-KW"/>
</dbReference>
<reference evidence="3 4" key="1">
    <citation type="submission" date="2020-10" db="EMBL/GenBank/DDBJ databases">
        <title>Blautia liquoris sp.nov., isolated from the mud in a fermentation cellar used for the production of Chinese strong-flavoured liquor.</title>
        <authorList>
            <person name="Lu L."/>
        </authorList>
    </citation>
    <scope>NUCLEOTIDE SEQUENCE [LARGE SCALE GENOMIC DNA]</scope>
    <source>
        <strain evidence="3 4">LZLJ-3</strain>
    </source>
</reference>
<dbReference type="InterPro" id="IPR050300">
    <property type="entry name" value="GDXG_lipolytic_enzyme"/>
</dbReference>